<feature type="transmembrane region" description="Helical" evidence="1">
    <location>
        <begin position="12"/>
        <end position="32"/>
    </location>
</feature>
<evidence type="ECO:0000313" key="2">
    <source>
        <dbReference type="EMBL" id="MXP47285.1"/>
    </source>
</evidence>
<dbReference type="RefSeq" id="WP_160730422.1">
    <property type="nucleotide sequence ID" value="NZ_WTYP01000001.1"/>
</dbReference>
<dbReference type="OrthoDB" id="7410112at2"/>
<keyword evidence="1" id="KW-0812">Transmembrane</keyword>
<reference evidence="2 3" key="1">
    <citation type="submission" date="2019-12" db="EMBL/GenBank/DDBJ databases">
        <title>Genomic-based taxomic classification of the family Erythrobacteraceae.</title>
        <authorList>
            <person name="Xu L."/>
        </authorList>
    </citation>
    <scope>NUCLEOTIDE SEQUENCE [LARGE SCALE GENOMIC DNA]</scope>
    <source>
        <strain evidence="2 3">SW-109</strain>
    </source>
</reference>
<keyword evidence="1" id="KW-0472">Membrane</keyword>
<accession>A0A6I4V0Q0</accession>
<dbReference type="EMBL" id="WTYP01000001">
    <property type="protein sequence ID" value="MXP47285.1"/>
    <property type="molecule type" value="Genomic_DNA"/>
</dbReference>
<sequence length="73" mass="8153">MIQNNDDAVARTRYFIISLTRLFGAIMLILGILVVNGTIGWPDIAGYALIVVGIADTFLIPQLLVRRWRTPPQ</sequence>
<protein>
    <submittedName>
        <fullName evidence="2">Uncharacterized protein</fullName>
    </submittedName>
</protein>
<feature type="transmembrane region" description="Helical" evidence="1">
    <location>
        <begin position="44"/>
        <end position="65"/>
    </location>
</feature>
<organism evidence="2 3">
    <name type="scientific">Pontixanthobacter luteolus</name>
    <dbReference type="NCBI Taxonomy" id="295089"/>
    <lineage>
        <taxon>Bacteria</taxon>
        <taxon>Pseudomonadati</taxon>
        <taxon>Pseudomonadota</taxon>
        <taxon>Alphaproteobacteria</taxon>
        <taxon>Sphingomonadales</taxon>
        <taxon>Erythrobacteraceae</taxon>
        <taxon>Pontixanthobacter</taxon>
    </lineage>
</organism>
<dbReference type="Proteomes" id="UP000471435">
    <property type="component" value="Unassembled WGS sequence"/>
</dbReference>
<keyword evidence="3" id="KW-1185">Reference proteome</keyword>
<evidence type="ECO:0000256" key="1">
    <source>
        <dbReference type="SAM" id="Phobius"/>
    </source>
</evidence>
<dbReference type="AlphaFoldDB" id="A0A6I4V0Q0"/>
<keyword evidence="1" id="KW-1133">Transmembrane helix</keyword>
<proteinExistence type="predicted"/>
<evidence type="ECO:0000313" key="3">
    <source>
        <dbReference type="Proteomes" id="UP000471435"/>
    </source>
</evidence>
<comment type="caution">
    <text evidence="2">The sequence shown here is derived from an EMBL/GenBank/DDBJ whole genome shotgun (WGS) entry which is preliminary data.</text>
</comment>
<name>A0A6I4V0Q0_9SPHN</name>
<gene>
    <name evidence="2" type="ORF">GRI43_07755</name>
</gene>